<sequence length="249" mass="26923">MLFSLLQTDIAEAVPVQQEMSYSLIEMAAKGGWLMIVLLLLSIVAIYIFGKKWWSIRQAGKIDKDFMMDIRDYIHEGKIKSAKTLCSKYDAPVARMVEAGLSRIGKPLADIQTIVENVGNVEVARLEKGLPYLATIAGGAPMIGFLGTVMGMVQAFFNMSNAGNNIDITLLSGGIYTAMITTVGGLIVGILAYFGYNYLTARITSLVYSMESAIIKFVEALGELGDNMPAADAPAEAKKDDAAETVKTE</sequence>
<dbReference type="PANTHER" id="PTHR30625:SF17">
    <property type="entry name" value="TOLQ-RELATED"/>
    <property type="match status" value="1"/>
</dbReference>
<keyword evidence="3 7" id="KW-0812">Transmembrane</keyword>
<evidence type="ECO:0000313" key="9">
    <source>
        <dbReference type="EMBL" id="MBO8480199.1"/>
    </source>
</evidence>
<feature type="transmembrane region" description="Helical" evidence="7">
    <location>
        <begin position="173"/>
        <end position="196"/>
    </location>
</feature>
<comment type="subcellular location">
    <subcellularLocation>
        <location evidence="1">Cell membrane</location>
        <topology evidence="1">Multi-pass membrane protein</topology>
    </subcellularLocation>
    <subcellularLocation>
        <location evidence="6">Membrane</location>
        <topology evidence="6">Multi-pass membrane protein</topology>
    </subcellularLocation>
</comment>
<dbReference type="EMBL" id="JADILW010000056">
    <property type="protein sequence ID" value="MBO8480199.1"/>
    <property type="molecule type" value="Genomic_DNA"/>
</dbReference>
<dbReference type="Pfam" id="PF01618">
    <property type="entry name" value="MotA_ExbB"/>
    <property type="match status" value="1"/>
</dbReference>
<organism evidence="9 10">
    <name type="scientific">Candidatus Cryptobacteroides avistercoris</name>
    <dbReference type="NCBI Taxonomy" id="2840758"/>
    <lineage>
        <taxon>Bacteria</taxon>
        <taxon>Pseudomonadati</taxon>
        <taxon>Bacteroidota</taxon>
        <taxon>Bacteroidia</taxon>
        <taxon>Bacteroidales</taxon>
        <taxon>Candidatus Cryptobacteroides</taxon>
    </lineage>
</organism>
<dbReference type="GO" id="GO:0005886">
    <property type="term" value="C:plasma membrane"/>
    <property type="evidence" value="ECO:0007669"/>
    <property type="project" value="UniProtKB-SubCell"/>
</dbReference>
<evidence type="ECO:0000256" key="6">
    <source>
        <dbReference type="RuleBase" id="RU004057"/>
    </source>
</evidence>
<evidence type="ECO:0000256" key="4">
    <source>
        <dbReference type="ARBA" id="ARBA00022989"/>
    </source>
</evidence>
<keyword evidence="5 7" id="KW-0472">Membrane</keyword>
<accession>A0A9D9NNF4</accession>
<dbReference type="GO" id="GO:0017038">
    <property type="term" value="P:protein import"/>
    <property type="evidence" value="ECO:0007669"/>
    <property type="project" value="TreeGrafter"/>
</dbReference>
<dbReference type="AlphaFoldDB" id="A0A9D9NNF4"/>
<reference evidence="9" key="1">
    <citation type="submission" date="2020-10" db="EMBL/GenBank/DDBJ databases">
        <authorList>
            <person name="Gilroy R."/>
        </authorList>
    </citation>
    <scope>NUCLEOTIDE SEQUENCE</scope>
    <source>
        <strain evidence="9">B3-1481</strain>
    </source>
</reference>
<keyword evidence="6" id="KW-0653">Protein transport</keyword>
<gene>
    <name evidence="9" type="ORF">IAB76_03695</name>
</gene>
<comment type="caution">
    <text evidence="9">The sequence shown here is derived from an EMBL/GenBank/DDBJ whole genome shotgun (WGS) entry which is preliminary data.</text>
</comment>
<reference evidence="9" key="2">
    <citation type="journal article" date="2021" name="PeerJ">
        <title>Extensive microbial diversity within the chicken gut microbiome revealed by metagenomics and culture.</title>
        <authorList>
            <person name="Gilroy R."/>
            <person name="Ravi A."/>
            <person name="Getino M."/>
            <person name="Pursley I."/>
            <person name="Horton D.L."/>
            <person name="Alikhan N.F."/>
            <person name="Baker D."/>
            <person name="Gharbi K."/>
            <person name="Hall N."/>
            <person name="Watson M."/>
            <person name="Adriaenssens E.M."/>
            <person name="Foster-Nyarko E."/>
            <person name="Jarju S."/>
            <person name="Secka A."/>
            <person name="Antonio M."/>
            <person name="Oren A."/>
            <person name="Chaudhuri R.R."/>
            <person name="La Ragione R."/>
            <person name="Hildebrand F."/>
            <person name="Pallen M.J."/>
        </authorList>
    </citation>
    <scope>NUCLEOTIDE SEQUENCE</scope>
    <source>
        <strain evidence="9">B3-1481</strain>
    </source>
</reference>
<proteinExistence type="inferred from homology"/>
<evidence type="ECO:0000256" key="1">
    <source>
        <dbReference type="ARBA" id="ARBA00004651"/>
    </source>
</evidence>
<protein>
    <submittedName>
        <fullName evidence="9">MotA/TolQ/ExbB proton channel family protein</fullName>
    </submittedName>
</protein>
<feature type="transmembrane region" description="Helical" evidence="7">
    <location>
        <begin position="31"/>
        <end position="49"/>
    </location>
</feature>
<keyword evidence="6" id="KW-0813">Transport</keyword>
<evidence type="ECO:0000256" key="7">
    <source>
        <dbReference type="SAM" id="Phobius"/>
    </source>
</evidence>
<evidence type="ECO:0000313" key="10">
    <source>
        <dbReference type="Proteomes" id="UP000823769"/>
    </source>
</evidence>
<comment type="similarity">
    <text evidence="6">Belongs to the exbB/tolQ family.</text>
</comment>
<keyword evidence="2" id="KW-1003">Cell membrane</keyword>
<dbReference type="PANTHER" id="PTHR30625">
    <property type="entry name" value="PROTEIN TOLQ"/>
    <property type="match status" value="1"/>
</dbReference>
<feature type="transmembrane region" description="Helical" evidence="7">
    <location>
        <begin position="132"/>
        <end position="153"/>
    </location>
</feature>
<dbReference type="Proteomes" id="UP000823769">
    <property type="component" value="Unassembled WGS sequence"/>
</dbReference>
<evidence type="ECO:0000256" key="2">
    <source>
        <dbReference type="ARBA" id="ARBA00022475"/>
    </source>
</evidence>
<dbReference type="InterPro" id="IPR002898">
    <property type="entry name" value="MotA_ExbB_proton_chnl"/>
</dbReference>
<evidence type="ECO:0000256" key="3">
    <source>
        <dbReference type="ARBA" id="ARBA00022692"/>
    </source>
</evidence>
<evidence type="ECO:0000259" key="8">
    <source>
        <dbReference type="Pfam" id="PF01618"/>
    </source>
</evidence>
<feature type="domain" description="MotA/TolQ/ExbB proton channel" evidence="8">
    <location>
        <begin position="90"/>
        <end position="211"/>
    </location>
</feature>
<keyword evidence="4 7" id="KW-1133">Transmembrane helix</keyword>
<evidence type="ECO:0000256" key="5">
    <source>
        <dbReference type="ARBA" id="ARBA00023136"/>
    </source>
</evidence>
<name>A0A9D9NNF4_9BACT</name>
<dbReference type="InterPro" id="IPR050790">
    <property type="entry name" value="ExbB/TolQ_transport"/>
</dbReference>